<sequence>MTSGLAQNNVKIDGRLKPHLDTFFEYCKQYNIEYHDKLFKLKNIDIVDTLTISQKGSTLGMLTRDKNNKVENIIINWITLLDDEILKVVAFHEFAHYFLDYKKHICHDCEQIMAAVNSSYFIIIKDWNEQVKTLFLDSPTYKRQKAVSYSSSNQDSNNNLTW</sequence>
<proteinExistence type="predicted"/>
<dbReference type="Proteomes" id="UP001501758">
    <property type="component" value="Unassembled WGS sequence"/>
</dbReference>
<protein>
    <recommendedName>
        <fullName evidence="3">SprT-like family protein</fullName>
    </recommendedName>
</protein>
<organism evidence="1 2">
    <name type="scientific">Aquimarina litoralis</name>
    <dbReference type="NCBI Taxonomy" id="584605"/>
    <lineage>
        <taxon>Bacteria</taxon>
        <taxon>Pseudomonadati</taxon>
        <taxon>Bacteroidota</taxon>
        <taxon>Flavobacteriia</taxon>
        <taxon>Flavobacteriales</taxon>
        <taxon>Flavobacteriaceae</taxon>
        <taxon>Aquimarina</taxon>
    </lineage>
</organism>
<evidence type="ECO:0008006" key="3">
    <source>
        <dbReference type="Google" id="ProtNLM"/>
    </source>
</evidence>
<comment type="caution">
    <text evidence="1">The sequence shown here is derived from an EMBL/GenBank/DDBJ whole genome shotgun (WGS) entry which is preliminary data.</text>
</comment>
<evidence type="ECO:0000313" key="1">
    <source>
        <dbReference type="EMBL" id="GAA0717304.1"/>
    </source>
</evidence>
<dbReference type="EMBL" id="BAAAGE010000001">
    <property type="protein sequence ID" value="GAA0717304.1"/>
    <property type="molecule type" value="Genomic_DNA"/>
</dbReference>
<keyword evidence="2" id="KW-1185">Reference proteome</keyword>
<gene>
    <name evidence="1" type="ORF">GCM10009430_14070</name>
</gene>
<name>A0ABP3TSV3_9FLAO</name>
<evidence type="ECO:0000313" key="2">
    <source>
        <dbReference type="Proteomes" id="UP001501758"/>
    </source>
</evidence>
<accession>A0ABP3TSV3</accession>
<reference evidence="2" key="1">
    <citation type="journal article" date="2019" name="Int. J. Syst. Evol. Microbiol.">
        <title>The Global Catalogue of Microorganisms (GCM) 10K type strain sequencing project: providing services to taxonomists for standard genome sequencing and annotation.</title>
        <authorList>
            <consortium name="The Broad Institute Genomics Platform"/>
            <consortium name="The Broad Institute Genome Sequencing Center for Infectious Disease"/>
            <person name="Wu L."/>
            <person name="Ma J."/>
        </authorList>
    </citation>
    <scope>NUCLEOTIDE SEQUENCE [LARGE SCALE GENOMIC DNA]</scope>
    <source>
        <strain evidence="2">JCM 15974</strain>
    </source>
</reference>